<dbReference type="AlphaFoldDB" id="A0A1D1YEM1"/>
<comment type="catalytic activity">
    <reaction evidence="1 12">
        <text>a long-chain primary fatty alcohol + O2 = a long-chain fatty aldehyde + H2O2</text>
        <dbReference type="Rhea" id="RHEA:22756"/>
        <dbReference type="ChEBI" id="CHEBI:15379"/>
        <dbReference type="ChEBI" id="CHEBI:16240"/>
        <dbReference type="ChEBI" id="CHEBI:17176"/>
        <dbReference type="ChEBI" id="CHEBI:77396"/>
        <dbReference type="EC" id="1.1.3.20"/>
    </reaction>
</comment>
<dbReference type="InterPro" id="IPR036188">
    <property type="entry name" value="FAD/NAD-bd_sf"/>
</dbReference>
<sequence length="782" mass="84966">MEGEKEKRECHPLLGGGRRTGGGYNHGLSKRQLRSLAAMCEALIPPLEVEDLAVPGSREEPPSKSLQAFYRASGAEAPLPDEVGEYLARALPEATSLIRWILWLLSTKLGTLLLCGLLTLSRRFPFIYAFPDLPVEKREQVLQGWNRANFFRPLRVAFVLVKVLCLFVFFSRSNDKSENPAWDAIGYHLPSEEKPTRPHQGRRPLEKGIIETKDETDASILESMREKGLTVSEDATQDVYVVECDVVIVGSGCGGGVAAAVLARSGHKVVVLEKGNYFVAKDYSSNEGPSMEELYQAGGILSTMDAKMMILAGSTVGGGTAVNWSACIKTPSSVLEEWAKGHNLPLFRSPEYLSAMERVWERLGVTEGCVEEGLQNKVLRRGCENLGLRVERVARNSSEGHYCGACGYGCPAGDKRGTDTTWLVDAVEHGAVILTGCRADRFFFSADEEGEEGEEYRPGEGKMGRKKKKCLGVVARSVAPGGGVRKRLQVRAKVSISSCGSLQTPVLMASSGLKNPHIGRNLHLHPVVLAWGYFPEGSAAPELKGKVFEGGIITSLHKVRSSEEDPNGDAATIRAIIETPSTGPAAFSTLFPWTSGRDMKERMAKYGRTVQLFAMVRDEGSGTVKGDDRVRYRFHPSDREKLREGLRRAVRILVAAGAAEVGTQRSDGRSLKCRSGARWGPREEEEVEAFLEDGAVAPAGGPYSRDEAWNLYASAHQMGSCRMGAGEGEGAVDHNGESWEAEGLFVCDASVLPTAVGVNPMVTIQATAYCLATRIADRLKAN</sequence>
<evidence type="ECO:0000256" key="1">
    <source>
        <dbReference type="ARBA" id="ARBA00000920"/>
    </source>
</evidence>
<evidence type="ECO:0000256" key="14">
    <source>
        <dbReference type="PIRSR" id="PIRSR028937-2"/>
    </source>
</evidence>
<evidence type="ECO:0000259" key="17">
    <source>
        <dbReference type="Pfam" id="PF00732"/>
    </source>
</evidence>
<keyword evidence="10 12" id="KW-0560">Oxidoreductase</keyword>
<evidence type="ECO:0000256" key="8">
    <source>
        <dbReference type="ARBA" id="ARBA00022827"/>
    </source>
</evidence>
<feature type="binding site" evidence="14">
    <location>
        <begin position="244"/>
        <end position="259"/>
    </location>
    <ligand>
        <name>FAD</name>
        <dbReference type="ChEBI" id="CHEBI:57692"/>
    </ligand>
</feature>
<keyword evidence="11 12" id="KW-0472">Membrane</keyword>
<dbReference type="InterPro" id="IPR012400">
    <property type="entry name" value="Long_Oxdase"/>
</dbReference>
<evidence type="ECO:0000256" key="10">
    <source>
        <dbReference type="ARBA" id="ARBA00023002"/>
    </source>
</evidence>
<organism evidence="19">
    <name type="scientific">Anthurium amnicola</name>
    <dbReference type="NCBI Taxonomy" id="1678845"/>
    <lineage>
        <taxon>Eukaryota</taxon>
        <taxon>Viridiplantae</taxon>
        <taxon>Streptophyta</taxon>
        <taxon>Embryophyta</taxon>
        <taxon>Tracheophyta</taxon>
        <taxon>Spermatophyta</taxon>
        <taxon>Magnoliopsida</taxon>
        <taxon>Liliopsida</taxon>
        <taxon>Araceae</taxon>
        <taxon>Pothoideae</taxon>
        <taxon>Potheae</taxon>
        <taxon>Anthurium</taxon>
    </lineage>
</organism>
<evidence type="ECO:0000256" key="15">
    <source>
        <dbReference type="SAM" id="MobiDB-lite"/>
    </source>
</evidence>
<protein>
    <recommendedName>
        <fullName evidence="5 12">Long-chain-alcohol oxidase</fullName>
        <ecNumber evidence="5 12">1.1.3.20</ecNumber>
    </recommendedName>
</protein>
<dbReference type="PANTHER" id="PTHR46056">
    <property type="entry name" value="LONG-CHAIN-ALCOHOL OXIDASE"/>
    <property type="match status" value="1"/>
</dbReference>
<feature type="transmembrane region" description="Helical" evidence="16">
    <location>
        <begin position="100"/>
        <end position="120"/>
    </location>
</feature>
<feature type="region of interest" description="Disordered" evidence="15">
    <location>
        <begin position="1"/>
        <end position="26"/>
    </location>
</feature>
<evidence type="ECO:0000256" key="16">
    <source>
        <dbReference type="SAM" id="Phobius"/>
    </source>
</evidence>
<feature type="active site" description="Proton acceptor" evidence="13">
    <location>
        <position position="716"/>
    </location>
</feature>
<evidence type="ECO:0000256" key="3">
    <source>
        <dbReference type="ARBA" id="ARBA00004370"/>
    </source>
</evidence>
<dbReference type="PIRSF" id="PIRSF028937">
    <property type="entry name" value="Lg_Ch_AO"/>
    <property type="match status" value="1"/>
</dbReference>
<evidence type="ECO:0000259" key="18">
    <source>
        <dbReference type="Pfam" id="PF05199"/>
    </source>
</evidence>
<evidence type="ECO:0000256" key="9">
    <source>
        <dbReference type="ARBA" id="ARBA00022989"/>
    </source>
</evidence>
<comment type="function">
    <text evidence="2 12">Long-chain fatty alcohol oxidase involved in the omega-oxidation pathway of lipid degradation.</text>
</comment>
<dbReference type="Pfam" id="PF05199">
    <property type="entry name" value="GMC_oxred_C"/>
    <property type="match status" value="1"/>
</dbReference>
<keyword evidence="6" id="KW-0285">Flavoprotein</keyword>
<dbReference type="GO" id="GO:0050660">
    <property type="term" value="F:flavin adenine dinucleotide binding"/>
    <property type="evidence" value="ECO:0007669"/>
    <property type="project" value="InterPro"/>
</dbReference>
<evidence type="ECO:0000256" key="11">
    <source>
        <dbReference type="ARBA" id="ARBA00023136"/>
    </source>
</evidence>
<dbReference type="Pfam" id="PF13450">
    <property type="entry name" value="NAD_binding_8"/>
    <property type="match status" value="1"/>
</dbReference>
<dbReference type="Pfam" id="PF00732">
    <property type="entry name" value="GMC_oxred_N"/>
    <property type="match status" value="1"/>
</dbReference>
<gene>
    <name evidence="19" type="primary">FAO2_6</name>
    <name evidence="19" type="ORF">g.104697</name>
</gene>
<dbReference type="EC" id="1.1.3.20" evidence="5 12"/>
<dbReference type="GO" id="GO:0046577">
    <property type="term" value="F:long-chain-alcohol oxidase activity"/>
    <property type="evidence" value="ECO:0007669"/>
    <property type="project" value="UniProtKB-EC"/>
</dbReference>
<dbReference type="SUPFAM" id="SSF51905">
    <property type="entry name" value="FAD/NAD(P)-binding domain"/>
    <property type="match status" value="1"/>
</dbReference>
<dbReference type="InterPro" id="IPR000172">
    <property type="entry name" value="GMC_OxRdtase_N"/>
</dbReference>
<proteinExistence type="inferred from homology"/>
<dbReference type="PANTHER" id="PTHR46056:SF12">
    <property type="entry name" value="LONG-CHAIN-ALCOHOL OXIDASE"/>
    <property type="match status" value="1"/>
</dbReference>
<feature type="domain" description="Glucose-methanol-choline oxidoreductase N-terminal" evidence="17">
    <location>
        <begin position="291"/>
        <end position="527"/>
    </location>
</feature>
<evidence type="ECO:0000256" key="4">
    <source>
        <dbReference type="ARBA" id="ARBA00010790"/>
    </source>
</evidence>
<evidence type="ECO:0000313" key="19">
    <source>
        <dbReference type="EMBL" id="JAT53086.1"/>
    </source>
</evidence>
<comment type="subcellular location">
    <subcellularLocation>
        <location evidence="3 12">Membrane</location>
    </subcellularLocation>
</comment>
<accession>A0A1D1YEM1</accession>
<reference evidence="19" key="1">
    <citation type="submission" date="2015-07" db="EMBL/GenBank/DDBJ databases">
        <title>Transcriptome Assembly of Anthurium amnicola.</title>
        <authorList>
            <person name="Suzuki J."/>
        </authorList>
    </citation>
    <scope>NUCLEOTIDE SEQUENCE</scope>
</reference>
<dbReference type="EMBL" id="GDJX01014850">
    <property type="protein sequence ID" value="JAT53086.1"/>
    <property type="molecule type" value="Transcribed_RNA"/>
</dbReference>
<feature type="compositionally biased region" description="Gly residues" evidence="15">
    <location>
        <begin position="14"/>
        <end position="25"/>
    </location>
</feature>
<comment type="similarity">
    <text evidence="4 12">Belongs to the GMC oxidoreductase family.</text>
</comment>
<dbReference type="InterPro" id="IPR007867">
    <property type="entry name" value="GMC_OxRtase_C"/>
</dbReference>
<keyword evidence="9 16" id="KW-1133">Transmembrane helix</keyword>
<keyword evidence="8 14" id="KW-0274">FAD</keyword>
<evidence type="ECO:0000256" key="13">
    <source>
        <dbReference type="PIRSR" id="PIRSR028937-1"/>
    </source>
</evidence>
<evidence type="ECO:0000256" key="6">
    <source>
        <dbReference type="ARBA" id="ARBA00022630"/>
    </source>
</evidence>
<feature type="compositionally biased region" description="Basic and acidic residues" evidence="15">
    <location>
        <begin position="1"/>
        <end position="11"/>
    </location>
</feature>
<name>A0A1D1YEM1_9ARAE</name>
<dbReference type="GO" id="GO:0016020">
    <property type="term" value="C:membrane"/>
    <property type="evidence" value="ECO:0007669"/>
    <property type="project" value="UniProtKB-SubCell"/>
</dbReference>
<evidence type="ECO:0000256" key="12">
    <source>
        <dbReference type="PIRNR" id="PIRNR028937"/>
    </source>
</evidence>
<evidence type="ECO:0000256" key="5">
    <source>
        <dbReference type="ARBA" id="ARBA00013125"/>
    </source>
</evidence>
<dbReference type="Gene3D" id="3.50.50.60">
    <property type="entry name" value="FAD/NAD(P)-binding domain"/>
    <property type="match status" value="2"/>
</dbReference>
<keyword evidence="7 16" id="KW-0812">Transmembrane</keyword>
<evidence type="ECO:0000256" key="2">
    <source>
        <dbReference type="ARBA" id="ARBA00003842"/>
    </source>
</evidence>
<evidence type="ECO:0000256" key="7">
    <source>
        <dbReference type="ARBA" id="ARBA00022692"/>
    </source>
</evidence>
<feature type="domain" description="Glucose-methanol-choline oxidoreductase C-terminal" evidence="18">
    <location>
        <begin position="629"/>
        <end position="768"/>
    </location>
</feature>